<dbReference type="CDD" id="cd07180">
    <property type="entry name" value="RNase_HII_archaea_like"/>
    <property type="match status" value="1"/>
</dbReference>
<gene>
    <name evidence="15" type="primary">rnhB</name>
    <name evidence="15" type="ORF">HALLA_08830</name>
</gene>
<reference evidence="15 16" key="1">
    <citation type="submission" date="2014-01" db="EMBL/GenBank/DDBJ databases">
        <authorList>
            <consortium name="DOE Joint Genome Institute"/>
            <person name="Anderson I."/>
            <person name="Huntemann M."/>
            <person name="Han J."/>
            <person name="Chen A."/>
            <person name="Kyrpides N."/>
            <person name="Mavromatis K."/>
            <person name="Markowitz V."/>
            <person name="Palaniappan K."/>
            <person name="Ivanova N."/>
            <person name="Schaumberg A."/>
            <person name="Pati A."/>
            <person name="Liolios K."/>
            <person name="Nordberg H.P."/>
            <person name="Cantor M.N."/>
            <person name="Hua S.X."/>
            <person name="Woyke T."/>
        </authorList>
    </citation>
    <scope>NUCLEOTIDE SEQUENCE [LARGE SCALE GENOMIC DNA]</scope>
    <source>
        <strain evidence="15 16">XH-48</strain>
    </source>
</reference>
<dbReference type="GO" id="GO:0043137">
    <property type="term" value="P:DNA replication, removal of RNA primer"/>
    <property type="evidence" value="ECO:0007669"/>
    <property type="project" value="TreeGrafter"/>
</dbReference>
<keyword evidence="7 12" id="KW-0540">Nuclease</keyword>
<organism evidence="15 16">
    <name type="scientific">Halostagnicola larsenii XH-48</name>
    <dbReference type="NCBI Taxonomy" id="797299"/>
    <lineage>
        <taxon>Archaea</taxon>
        <taxon>Methanobacteriati</taxon>
        <taxon>Methanobacteriota</taxon>
        <taxon>Stenosarchaea group</taxon>
        <taxon>Halobacteria</taxon>
        <taxon>Halobacteriales</taxon>
        <taxon>Natrialbaceae</taxon>
        <taxon>Halostagnicola</taxon>
    </lineage>
</organism>
<evidence type="ECO:0000256" key="10">
    <source>
        <dbReference type="ARBA" id="ARBA00022801"/>
    </source>
</evidence>
<dbReference type="FunFam" id="1.10.10.460:FF:000001">
    <property type="entry name" value="Ribonuclease"/>
    <property type="match status" value="1"/>
</dbReference>
<evidence type="ECO:0000256" key="3">
    <source>
        <dbReference type="ARBA" id="ARBA00004065"/>
    </source>
</evidence>
<evidence type="ECO:0000256" key="2">
    <source>
        <dbReference type="ARBA" id="ARBA00001946"/>
    </source>
</evidence>
<dbReference type="GO" id="GO:0046872">
    <property type="term" value="F:metal ion binding"/>
    <property type="evidence" value="ECO:0007669"/>
    <property type="project" value="UniProtKB-KW"/>
</dbReference>
<feature type="domain" description="RNase H type-2" evidence="14">
    <location>
        <begin position="1"/>
        <end position="220"/>
    </location>
</feature>
<dbReference type="STRING" id="797299.HALLA_08830"/>
<evidence type="ECO:0000256" key="11">
    <source>
        <dbReference type="ARBA" id="ARBA00023211"/>
    </source>
</evidence>
<dbReference type="InterPro" id="IPR036397">
    <property type="entry name" value="RNaseH_sf"/>
</dbReference>
<dbReference type="InterPro" id="IPR004649">
    <property type="entry name" value="RNase_H2_suA"/>
</dbReference>
<dbReference type="GO" id="GO:0032299">
    <property type="term" value="C:ribonuclease H2 complex"/>
    <property type="evidence" value="ECO:0007669"/>
    <property type="project" value="TreeGrafter"/>
</dbReference>
<dbReference type="Gene3D" id="3.30.420.10">
    <property type="entry name" value="Ribonuclease H-like superfamily/Ribonuclease H"/>
    <property type="match status" value="1"/>
</dbReference>
<evidence type="ECO:0000256" key="9">
    <source>
        <dbReference type="ARBA" id="ARBA00022759"/>
    </source>
</evidence>
<evidence type="ECO:0000256" key="8">
    <source>
        <dbReference type="ARBA" id="ARBA00022723"/>
    </source>
</evidence>
<dbReference type="PANTHER" id="PTHR10954:SF23">
    <property type="entry name" value="RIBONUCLEASE"/>
    <property type="match status" value="1"/>
</dbReference>
<accession>W0JP61</accession>
<dbReference type="GO" id="GO:0003723">
    <property type="term" value="F:RNA binding"/>
    <property type="evidence" value="ECO:0007669"/>
    <property type="project" value="UniProtKB-UniRule"/>
</dbReference>
<feature type="binding site" evidence="12">
    <location>
        <position position="7"/>
    </location>
    <ligand>
        <name>a divalent metal cation</name>
        <dbReference type="ChEBI" id="CHEBI:60240"/>
    </ligand>
</feature>
<keyword evidence="11" id="KW-0464">Manganese</keyword>
<dbReference type="Pfam" id="PF01351">
    <property type="entry name" value="RNase_HII"/>
    <property type="match status" value="1"/>
</dbReference>
<dbReference type="SUPFAM" id="SSF53098">
    <property type="entry name" value="Ribonuclease H-like"/>
    <property type="match status" value="1"/>
</dbReference>
<dbReference type="OrthoDB" id="33866at2157"/>
<dbReference type="Proteomes" id="UP000019024">
    <property type="component" value="Chromosome"/>
</dbReference>
<dbReference type="InterPro" id="IPR001352">
    <property type="entry name" value="RNase_HII/HIII"/>
</dbReference>
<evidence type="ECO:0000256" key="12">
    <source>
        <dbReference type="PROSITE-ProRule" id="PRU01319"/>
    </source>
</evidence>
<dbReference type="PANTHER" id="PTHR10954">
    <property type="entry name" value="RIBONUCLEASE H2 SUBUNIT A"/>
    <property type="match status" value="1"/>
</dbReference>
<dbReference type="GO" id="GO:0004523">
    <property type="term" value="F:RNA-DNA hybrid ribonuclease activity"/>
    <property type="evidence" value="ECO:0007669"/>
    <property type="project" value="UniProtKB-UniRule"/>
</dbReference>
<comment type="catalytic activity">
    <reaction evidence="1 12 13">
        <text>Endonucleolytic cleavage to 5'-phosphomonoester.</text>
        <dbReference type="EC" id="3.1.26.4"/>
    </reaction>
</comment>
<dbReference type="eggNOG" id="arCOG04121">
    <property type="taxonomic scope" value="Archaea"/>
</dbReference>
<dbReference type="InterPro" id="IPR024567">
    <property type="entry name" value="RNase_HII/HIII_dom"/>
</dbReference>
<protein>
    <recommendedName>
        <fullName evidence="13">Ribonuclease</fullName>
        <ecNumber evidence="13">3.1.26.4</ecNumber>
    </recommendedName>
</protein>
<dbReference type="GO" id="GO:0006298">
    <property type="term" value="P:mismatch repair"/>
    <property type="evidence" value="ECO:0007669"/>
    <property type="project" value="TreeGrafter"/>
</dbReference>
<evidence type="ECO:0000256" key="6">
    <source>
        <dbReference type="ARBA" id="ARBA00022490"/>
    </source>
</evidence>
<evidence type="ECO:0000256" key="13">
    <source>
        <dbReference type="RuleBase" id="RU003515"/>
    </source>
</evidence>
<evidence type="ECO:0000256" key="5">
    <source>
        <dbReference type="ARBA" id="ARBA00007383"/>
    </source>
</evidence>
<dbReference type="PATRIC" id="fig|797299.3.peg.807"/>
<evidence type="ECO:0000256" key="4">
    <source>
        <dbReference type="ARBA" id="ARBA00004496"/>
    </source>
</evidence>
<evidence type="ECO:0000259" key="14">
    <source>
        <dbReference type="PROSITE" id="PS51975"/>
    </source>
</evidence>
<dbReference type="InterPro" id="IPR023160">
    <property type="entry name" value="RNase_HII_hlx-loop-hlx_cap_dom"/>
</dbReference>
<dbReference type="Gene3D" id="1.10.10.460">
    <property type="entry name" value="Ribonuclease hii. Domain 2"/>
    <property type="match status" value="1"/>
</dbReference>
<dbReference type="GO" id="GO:0005737">
    <property type="term" value="C:cytoplasm"/>
    <property type="evidence" value="ECO:0007669"/>
    <property type="project" value="UniProtKB-SubCell"/>
</dbReference>
<evidence type="ECO:0000313" key="16">
    <source>
        <dbReference type="Proteomes" id="UP000019024"/>
    </source>
</evidence>
<evidence type="ECO:0000256" key="7">
    <source>
        <dbReference type="ARBA" id="ARBA00022722"/>
    </source>
</evidence>
<dbReference type="AlphaFoldDB" id="W0JP61"/>
<keyword evidence="16" id="KW-1185">Reference proteome</keyword>
<name>W0JP61_9EURY</name>
<comment type="function">
    <text evidence="3 13">Endonuclease that specifically degrades the RNA of RNA-DNA hybrids.</text>
</comment>
<dbReference type="GeneID" id="25144580"/>
<comment type="subcellular location">
    <subcellularLocation>
        <location evidence="4">Cytoplasm</location>
    </subcellularLocation>
</comment>
<evidence type="ECO:0000256" key="1">
    <source>
        <dbReference type="ARBA" id="ARBA00000077"/>
    </source>
</evidence>
<keyword evidence="9 12" id="KW-0255">Endonuclease</keyword>
<keyword evidence="6" id="KW-0963">Cytoplasm</keyword>
<dbReference type="PROSITE" id="PS51975">
    <property type="entry name" value="RNASE_H_2"/>
    <property type="match status" value="1"/>
</dbReference>
<dbReference type="KEGG" id="hlr:HALLA_08830"/>
<feature type="binding site" evidence="12">
    <location>
        <position position="8"/>
    </location>
    <ligand>
        <name>a divalent metal cation</name>
        <dbReference type="ChEBI" id="CHEBI:60240"/>
    </ligand>
</feature>
<sequence length="226" mass="23796">MHQFGVDEAGKGPVFGSMFAATVCVDDLERLPEGIADSKRLTAGRREELAQTLRETDGVHVGVAEISTARIDDPDTNMNALAVDAHASAIEDATASLVDENQDQNENTAISGLCDACDTDADRFARRVSAACSLEASIDARHGADDDSDLVGAASIIAKVERDAHVADLAAEYGEIGSGYPGDPTTRAFLESYVEKTGELPPFARESWSTCADVLAAASQTTLEGF</sequence>
<keyword evidence="8 12" id="KW-0479">Metal-binding</keyword>
<evidence type="ECO:0000313" key="15">
    <source>
        <dbReference type="EMBL" id="AHF98954.1"/>
    </source>
</evidence>
<dbReference type="RefSeq" id="WP_049952154.1">
    <property type="nucleotide sequence ID" value="NZ_CP007055.1"/>
</dbReference>
<dbReference type="InterPro" id="IPR012337">
    <property type="entry name" value="RNaseH-like_sf"/>
</dbReference>
<keyword evidence="10 12" id="KW-0378">Hydrolase</keyword>
<proteinExistence type="inferred from homology"/>
<dbReference type="EC" id="3.1.26.4" evidence="13"/>
<dbReference type="HOGENOM" id="CLU_036532_0_4_2"/>
<comment type="cofactor">
    <cofactor evidence="12">
        <name>Mn(2+)</name>
        <dbReference type="ChEBI" id="CHEBI:29035"/>
    </cofactor>
    <cofactor evidence="12">
        <name>Mg(2+)</name>
        <dbReference type="ChEBI" id="CHEBI:18420"/>
    </cofactor>
    <text evidence="12">Manganese or magnesium. Binds 1 divalent metal ion per monomer in the absence of substrate. May bind a second metal ion after substrate binding.</text>
</comment>
<feature type="binding site" evidence="12">
    <location>
        <position position="115"/>
    </location>
    <ligand>
        <name>a divalent metal cation</name>
        <dbReference type="ChEBI" id="CHEBI:60240"/>
    </ligand>
</feature>
<dbReference type="EMBL" id="CP007055">
    <property type="protein sequence ID" value="AHF98954.1"/>
    <property type="molecule type" value="Genomic_DNA"/>
</dbReference>
<comment type="similarity">
    <text evidence="5 13">Belongs to the RNase HII family.</text>
</comment>
<comment type="cofactor">
    <cofactor evidence="2">
        <name>Mg(2+)</name>
        <dbReference type="ChEBI" id="CHEBI:18420"/>
    </cofactor>
</comment>
<dbReference type="NCBIfam" id="TIGR00729">
    <property type="entry name" value="ribonuclease HII"/>
    <property type="match status" value="1"/>
</dbReference>